<reference evidence="12" key="2">
    <citation type="journal article" date="2014" name="Mol. Biochem. Parasitol.">
        <title>Capturing the variant surface glycoprotein repertoire (the VSGnome) of Trypanosoma brucei Lister 427.</title>
        <authorList>
            <person name="Cross G.A."/>
            <person name="Kim H.S."/>
            <person name="Wickstead B."/>
        </authorList>
    </citation>
    <scope>NUCLEOTIDE SEQUENCE</scope>
    <source>
        <strain evidence="12">Lister 427</strain>
    </source>
</reference>
<dbReference type="VEuPathDB" id="TriTrypDB:Tb1125.11.18510"/>
<name>M4SZZ1_9TRYP</name>
<evidence type="ECO:0000256" key="4">
    <source>
        <dbReference type="ARBA" id="ARBA00022622"/>
    </source>
</evidence>
<evidence type="ECO:0000256" key="7">
    <source>
        <dbReference type="ARBA" id="ARBA00023288"/>
    </source>
</evidence>
<evidence type="ECO:0000259" key="11">
    <source>
        <dbReference type="Pfam" id="PF10659"/>
    </source>
</evidence>
<keyword evidence="6" id="KW-0325">Glycoprotein</keyword>
<dbReference type="InterPro" id="IPR019609">
    <property type="entry name" value="Variant_surf_glycoprt_trypan_C"/>
</dbReference>
<dbReference type="VEuPathDB" id="TriTrypDB:Tb427_000588300"/>
<proteinExistence type="predicted"/>
<dbReference type="Gene3D" id="3.90.150.10">
    <property type="entry name" value="Variant Surface Glycoprotein, subunit A domain 1"/>
    <property type="match status" value="1"/>
</dbReference>
<keyword evidence="3" id="KW-1003">Cell membrane</keyword>
<dbReference type="GO" id="GO:0098552">
    <property type="term" value="C:side of membrane"/>
    <property type="evidence" value="ECO:0007669"/>
    <property type="project" value="UniProtKB-KW"/>
</dbReference>
<dbReference type="InterPro" id="IPR001812">
    <property type="entry name" value="Trypano_VSG_A_N_dom"/>
</dbReference>
<keyword evidence="4" id="KW-0336">GPI-anchor</keyword>
<dbReference type="EMBL" id="KC613535">
    <property type="protein sequence ID" value="AGH60966.1"/>
    <property type="molecule type" value="Genomic_DNA"/>
</dbReference>
<evidence type="ECO:0000256" key="2">
    <source>
        <dbReference type="ARBA" id="ARBA00004609"/>
    </source>
</evidence>
<feature type="compositionally biased region" description="Basic and acidic residues" evidence="8">
    <location>
        <begin position="440"/>
        <end position="452"/>
    </location>
</feature>
<dbReference type="GO" id="GO:0005886">
    <property type="term" value="C:plasma membrane"/>
    <property type="evidence" value="ECO:0007669"/>
    <property type="project" value="UniProtKB-SubCell"/>
</dbReference>
<comment type="subcellular location">
    <subcellularLocation>
        <location evidence="2">Cell membrane</location>
        <topology evidence="2">Lipid-anchor</topology>
        <topology evidence="2">GPI-anchor</topology>
    </subcellularLocation>
</comment>
<reference evidence="12" key="1">
    <citation type="submission" date="2013-02" db="EMBL/GenBank/DDBJ databases">
        <authorList>
            <person name="Cross G.A.M."/>
            <person name="Kim H.-S."/>
            <person name="Wickstead B."/>
        </authorList>
    </citation>
    <scope>NUCLEOTIDE SEQUENCE</scope>
    <source>
        <strain evidence="12">Lister 427</strain>
    </source>
</reference>
<dbReference type="Gene3D" id="1.10.470.10">
    <property type="entry name" value="Variant Surface Glycoprotein, subunit A, domain 2"/>
    <property type="match status" value="1"/>
</dbReference>
<evidence type="ECO:0000256" key="5">
    <source>
        <dbReference type="ARBA" id="ARBA00023136"/>
    </source>
</evidence>
<feature type="domain" description="Trypanosome variant surface glycoprotein A-type N-terminal" evidence="10">
    <location>
        <begin position="13"/>
        <end position="379"/>
    </location>
</feature>
<dbReference type="SUPFAM" id="SSF118251">
    <property type="entry name" value="Variant surface glycoprotein MITAT 1.2, VSG 221, C-terminal domain"/>
    <property type="match status" value="1"/>
</dbReference>
<dbReference type="SUPFAM" id="SSF58087">
    <property type="entry name" value="Variant surface glycoprotein (N-terminal domain)"/>
    <property type="match status" value="1"/>
</dbReference>
<protein>
    <submittedName>
        <fullName evidence="12">Variant surface glycoprotein 394</fullName>
    </submittedName>
</protein>
<feature type="signal peptide" evidence="9">
    <location>
        <begin position="1"/>
        <end position="20"/>
    </location>
</feature>
<accession>M4SZZ1</accession>
<keyword evidence="9" id="KW-0732">Signal</keyword>
<evidence type="ECO:0000256" key="9">
    <source>
        <dbReference type="SAM" id="SignalP"/>
    </source>
</evidence>
<evidence type="ECO:0000259" key="10">
    <source>
        <dbReference type="Pfam" id="PF00913"/>
    </source>
</evidence>
<feature type="domain" description="Trypanosome variant surface glycoprotein C-terminal" evidence="11">
    <location>
        <begin position="418"/>
        <end position="515"/>
    </location>
</feature>
<evidence type="ECO:0000256" key="6">
    <source>
        <dbReference type="ARBA" id="ARBA00023180"/>
    </source>
</evidence>
<dbReference type="AlphaFoldDB" id="M4SZZ1"/>
<dbReference type="Gene3D" id="4.10.110.20">
    <property type="entry name" value="Variant surface glycoprotein MITAT 1.2, VSG 221, C-terminal domain"/>
    <property type="match status" value="1"/>
</dbReference>
<evidence type="ECO:0000256" key="1">
    <source>
        <dbReference type="ARBA" id="ARBA00002523"/>
    </source>
</evidence>
<dbReference type="GO" id="GO:0042783">
    <property type="term" value="P:symbiont-mediated evasion of host immune response"/>
    <property type="evidence" value="ECO:0007669"/>
    <property type="project" value="InterPro"/>
</dbReference>
<evidence type="ECO:0000256" key="3">
    <source>
        <dbReference type="ARBA" id="ARBA00022475"/>
    </source>
</evidence>
<evidence type="ECO:0000313" key="12">
    <source>
        <dbReference type="EMBL" id="AGH60966.1"/>
    </source>
</evidence>
<dbReference type="VEuPathDB" id="TriTrypDB:Tb927.10.16220"/>
<dbReference type="Pfam" id="PF00913">
    <property type="entry name" value="Trypan_glycop"/>
    <property type="match status" value="1"/>
</dbReference>
<dbReference type="InterPro" id="IPR027446">
    <property type="entry name" value="VSG_C_dom_sf"/>
</dbReference>
<comment type="function">
    <text evidence="1">VSG forms a coat on the surface of the parasite. The trypanosome evades the immune response of the host by expressing a series of antigenically distinct VSGs from an estimated 1000 VSG genes.</text>
</comment>
<feature type="chain" id="PRO_5004057842" evidence="9">
    <location>
        <begin position="21"/>
        <end position="517"/>
    </location>
</feature>
<evidence type="ECO:0000256" key="8">
    <source>
        <dbReference type="SAM" id="MobiDB-lite"/>
    </source>
</evidence>
<sequence>MELRFPLTTVAVLFVEQAQAASGPALKQTEYMKVCRVATALRKIPGLARLQTEEKLEAAREAKLAALRMRVAALAGKDSNTTLVYSAMASVISAYSSDLLSEAASTADRAITAAATTAAAAGRIAEFFELLGKAAKGGAGTGHCLAASDGSNPATADGKSGCEWDSCEFAKAGYDFSESVFDQGGFKGINGNDAADSKAANRCILTQKPQAGANAGDFFQSNAVVEVAAGLIKITPANGAGRVALTPGANSIATNWKVTSPTTTVHIIYNAATELKDFTSPAYGTTEKEIIEKASEPARLTPQLSRFFSKKDNKESDGAAAKLAEAITKSVIAANGDGLDKLYQKIQSTDTVKKEEKGLKATNLSARTTTEDLLTALDYHTSEMQDKRDDAAKEIATLQSKLSEKTGTTDLRKVEEECNKHQSSDKCTEPCKWNDNATDKTKRCSLDPKKAAEQQATQAGKDEDQATTTKKCKGKDEKTCGSTQGCKWEGTECKDSSIIANKQLALMVSAAVAALLF</sequence>
<feature type="region of interest" description="Disordered" evidence="8">
    <location>
        <begin position="440"/>
        <end position="483"/>
    </location>
</feature>
<organism evidence="12">
    <name type="scientific">Trypanosoma brucei</name>
    <dbReference type="NCBI Taxonomy" id="5691"/>
    <lineage>
        <taxon>Eukaryota</taxon>
        <taxon>Discoba</taxon>
        <taxon>Euglenozoa</taxon>
        <taxon>Kinetoplastea</taxon>
        <taxon>Metakinetoplastina</taxon>
        <taxon>Trypanosomatida</taxon>
        <taxon>Trypanosomatidae</taxon>
        <taxon>Trypanosoma</taxon>
    </lineage>
</organism>
<dbReference type="Pfam" id="PF10659">
    <property type="entry name" value="Trypan_glycop_C"/>
    <property type="match status" value="1"/>
</dbReference>
<keyword evidence="7" id="KW-0449">Lipoprotein</keyword>
<keyword evidence="5" id="KW-0472">Membrane</keyword>